<dbReference type="Pfam" id="PF06283">
    <property type="entry name" value="ThuA"/>
    <property type="match status" value="1"/>
</dbReference>
<dbReference type="PANTHER" id="PTHR40469">
    <property type="entry name" value="SECRETED GLYCOSYL HYDROLASE"/>
    <property type="match status" value="1"/>
</dbReference>
<organism evidence="2 3">
    <name type="scientific">Serendipita indica (strain DSM 11827)</name>
    <name type="common">Root endophyte fungus</name>
    <name type="synonym">Piriformospora indica</name>
    <dbReference type="NCBI Taxonomy" id="1109443"/>
    <lineage>
        <taxon>Eukaryota</taxon>
        <taxon>Fungi</taxon>
        <taxon>Dikarya</taxon>
        <taxon>Basidiomycota</taxon>
        <taxon>Agaricomycotina</taxon>
        <taxon>Agaricomycetes</taxon>
        <taxon>Sebacinales</taxon>
        <taxon>Serendipitaceae</taxon>
        <taxon>Serendipita</taxon>
    </lineage>
</organism>
<dbReference type="EMBL" id="CAFZ01000163">
    <property type="protein sequence ID" value="CCA72420.1"/>
    <property type="molecule type" value="Genomic_DNA"/>
</dbReference>
<dbReference type="SUPFAM" id="SSF52317">
    <property type="entry name" value="Class I glutamine amidotransferase-like"/>
    <property type="match status" value="1"/>
</dbReference>
<name>G4TM77_SERID</name>
<sequence length="145" mass="16222">MGPVKKDAFQHYLDAGGNYVGIHAASACLYTSSFYNRTVGALFDYHPPLTNATVVVEDANHPSTSMLPTRWEVEDEMYNFRSDPRTHGAKVILSVDESTYTAWYQERLAGVSSLNRPMVGRSWYTSLGHLSATWEHTSSEAYNGH</sequence>
<evidence type="ECO:0000313" key="3">
    <source>
        <dbReference type="Proteomes" id="UP000007148"/>
    </source>
</evidence>
<dbReference type="InterPro" id="IPR029010">
    <property type="entry name" value="ThuA-like"/>
</dbReference>
<dbReference type="eggNOG" id="ENOG502RZ2Z">
    <property type="taxonomic scope" value="Eukaryota"/>
</dbReference>
<dbReference type="Proteomes" id="UP000007148">
    <property type="component" value="Unassembled WGS sequence"/>
</dbReference>
<keyword evidence="3" id="KW-1185">Reference proteome</keyword>
<proteinExistence type="predicted"/>
<reference evidence="2 3" key="1">
    <citation type="journal article" date="2011" name="PLoS Pathog.">
        <title>Endophytic Life Strategies Decoded by Genome and Transcriptome Analyses of the Mutualistic Root Symbiont Piriformospora indica.</title>
        <authorList>
            <person name="Zuccaro A."/>
            <person name="Lahrmann U."/>
            <person name="Guldener U."/>
            <person name="Langen G."/>
            <person name="Pfiffi S."/>
            <person name="Biedenkopf D."/>
            <person name="Wong P."/>
            <person name="Samans B."/>
            <person name="Grimm C."/>
            <person name="Basiewicz M."/>
            <person name="Murat C."/>
            <person name="Martin F."/>
            <person name="Kogel K.H."/>
        </authorList>
    </citation>
    <scope>NUCLEOTIDE SEQUENCE [LARGE SCALE GENOMIC DNA]</scope>
    <source>
        <strain evidence="2 3">DSM 11827</strain>
    </source>
</reference>
<dbReference type="Gene3D" id="3.40.50.880">
    <property type="match status" value="1"/>
</dbReference>
<dbReference type="InterPro" id="IPR029062">
    <property type="entry name" value="Class_I_gatase-like"/>
</dbReference>
<comment type="caution">
    <text evidence="2">The sequence shown here is derived from an EMBL/GenBank/DDBJ whole genome shotgun (WGS) entry which is preliminary data.</text>
</comment>
<dbReference type="OrthoDB" id="3482285at2759"/>
<protein>
    <recommendedName>
        <fullName evidence="1">ThuA-like domain-containing protein</fullName>
    </recommendedName>
</protein>
<dbReference type="PANTHER" id="PTHR40469:SF2">
    <property type="entry name" value="GALACTOSE-BINDING DOMAIN-LIKE SUPERFAMILY PROTEIN"/>
    <property type="match status" value="1"/>
</dbReference>
<evidence type="ECO:0000259" key="1">
    <source>
        <dbReference type="Pfam" id="PF06283"/>
    </source>
</evidence>
<feature type="domain" description="ThuA-like" evidence="1">
    <location>
        <begin position="4"/>
        <end position="137"/>
    </location>
</feature>
<evidence type="ECO:0000313" key="2">
    <source>
        <dbReference type="EMBL" id="CCA72420.1"/>
    </source>
</evidence>
<dbReference type="PROSITE" id="PS51257">
    <property type="entry name" value="PROKAR_LIPOPROTEIN"/>
    <property type="match status" value="1"/>
</dbReference>
<accession>G4TM77</accession>
<dbReference type="AlphaFoldDB" id="G4TM77"/>
<dbReference type="InParanoid" id="G4TM77"/>
<dbReference type="HOGENOM" id="CLU_1787564_0_0_1"/>
<gene>
    <name evidence="2" type="ORF">PIIN_06356</name>
</gene>